<reference evidence="1 2" key="1">
    <citation type="submission" date="2020-08" db="EMBL/GenBank/DDBJ databases">
        <title>Functional genomics of gut bacteria from endangered species of beetles.</title>
        <authorList>
            <person name="Carlos-Shanley C."/>
        </authorList>
    </citation>
    <scope>NUCLEOTIDE SEQUENCE [LARGE SCALE GENOMIC DNA]</scope>
    <source>
        <strain evidence="1 2">S00179</strain>
    </source>
</reference>
<dbReference type="EMBL" id="JACHLI010000001">
    <property type="protein sequence ID" value="MBB4861473.1"/>
    <property type="molecule type" value="Genomic_DNA"/>
</dbReference>
<comment type="caution">
    <text evidence="1">The sequence shown here is derived from an EMBL/GenBank/DDBJ whole genome shotgun (WGS) entry which is preliminary data.</text>
</comment>
<proteinExistence type="predicted"/>
<evidence type="ECO:0000313" key="1">
    <source>
        <dbReference type="EMBL" id="MBB4861473.1"/>
    </source>
</evidence>
<protein>
    <recommendedName>
        <fullName evidence="3">Aspartyl/asparaginy/proline hydroxylase domain-containing protein</fullName>
    </recommendedName>
</protein>
<dbReference type="AlphaFoldDB" id="A0A7W7NY99"/>
<accession>A0A7W7NY99</accession>
<dbReference type="Proteomes" id="UP000566995">
    <property type="component" value="Unassembled WGS sequence"/>
</dbReference>
<organism evidence="1 2">
    <name type="scientific">Pseudomonas nitroreducens</name>
    <dbReference type="NCBI Taxonomy" id="46680"/>
    <lineage>
        <taxon>Bacteria</taxon>
        <taxon>Pseudomonadati</taxon>
        <taxon>Pseudomonadota</taxon>
        <taxon>Gammaproteobacteria</taxon>
        <taxon>Pseudomonadales</taxon>
        <taxon>Pseudomonadaceae</taxon>
        <taxon>Pseudomonas</taxon>
    </lineage>
</organism>
<sequence length="228" mass="25352">MASELSSNGHALGAEILYRKTPLPSWRTLTPRALHKTLLATTAGANLPDRRATAKMAQFERSLLQYDSKALQAAFPIAPALRTHLRKSAKSSVESNHYNVPHHPALSSLQTKWVGCHTAPPHVDAGFIGKRFITLVIEADHVLFEVQSVNKCRRIHLEGGELFVFDPLKLHWLEQQVRNSKALFFTLQWEVMTDAVPEAFAMIRDALSGIAALQGKVKTPAYEISDIL</sequence>
<name>A0A7W7NY99_PSENT</name>
<gene>
    <name evidence="1" type="ORF">HNP46_000284</name>
</gene>
<evidence type="ECO:0008006" key="3">
    <source>
        <dbReference type="Google" id="ProtNLM"/>
    </source>
</evidence>
<evidence type="ECO:0000313" key="2">
    <source>
        <dbReference type="Proteomes" id="UP000566995"/>
    </source>
</evidence>